<evidence type="ECO:0000259" key="8">
    <source>
        <dbReference type="PROSITE" id="PS50850"/>
    </source>
</evidence>
<evidence type="ECO:0000256" key="7">
    <source>
        <dbReference type="SAM" id="Phobius"/>
    </source>
</evidence>
<dbReference type="AlphaFoldDB" id="A0A8H7RX04"/>
<feature type="transmembrane region" description="Helical" evidence="7">
    <location>
        <begin position="429"/>
        <end position="449"/>
    </location>
</feature>
<accession>A0A8H7RX04</accession>
<keyword evidence="3 7" id="KW-0812">Transmembrane</keyword>
<feature type="compositionally biased region" description="Basic and acidic residues" evidence="6">
    <location>
        <begin position="23"/>
        <end position="48"/>
    </location>
</feature>
<name>A0A8H7RX04_9FUNG</name>
<dbReference type="PANTHER" id="PTHR43791:SF70">
    <property type="entry name" value="MAJOR FACILITATOR SUPERFAMILY (MFS) PROFILE DOMAIN-CONTAINING PROTEIN"/>
    <property type="match status" value="1"/>
</dbReference>
<organism evidence="9 10">
    <name type="scientific">Circinella minor</name>
    <dbReference type="NCBI Taxonomy" id="1195481"/>
    <lineage>
        <taxon>Eukaryota</taxon>
        <taxon>Fungi</taxon>
        <taxon>Fungi incertae sedis</taxon>
        <taxon>Mucoromycota</taxon>
        <taxon>Mucoromycotina</taxon>
        <taxon>Mucoromycetes</taxon>
        <taxon>Mucorales</taxon>
        <taxon>Lichtheimiaceae</taxon>
        <taxon>Circinella</taxon>
    </lineage>
</organism>
<reference evidence="9 10" key="1">
    <citation type="submission" date="2020-12" db="EMBL/GenBank/DDBJ databases">
        <title>Metabolic potential, ecology and presence of endohyphal bacteria is reflected in genomic diversity of Mucoromycotina.</title>
        <authorList>
            <person name="Muszewska A."/>
            <person name="Okrasinska A."/>
            <person name="Steczkiewicz K."/>
            <person name="Drgas O."/>
            <person name="Orlowska M."/>
            <person name="Perlinska-Lenart U."/>
            <person name="Aleksandrzak-Piekarczyk T."/>
            <person name="Szatraj K."/>
            <person name="Zielenkiewicz U."/>
            <person name="Pilsyk S."/>
            <person name="Malc E."/>
            <person name="Mieczkowski P."/>
            <person name="Kruszewska J.S."/>
            <person name="Biernat P."/>
            <person name="Pawlowska J."/>
        </authorList>
    </citation>
    <scope>NUCLEOTIDE SEQUENCE [LARGE SCALE GENOMIC DNA]</scope>
    <source>
        <strain evidence="9 10">CBS 142.35</strain>
    </source>
</reference>
<dbReference type="SUPFAM" id="SSF103473">
    <property type="entry name" value="MFS general substrate transporter"/>
    <property type="match status" value="1"/>
</dbReference>
<evidence type="ECO:0000256" key="3">
    <source>
        <dbReference type="ARBA" id="ARBA00022692"/>
    </source>
</evidence>
<keyword evidence="2" id="KW-0813">Transport</keyword>
<dbReference type="InterPro" id="IPR036259">
    <property type="entry name" value="MFS_trans_sf"/>
</dbReference>
<dbReference type="PROSITE" id="PS50850">
    <property type="entry name" value="MFS"/>
    <property type="match status" value="1"/>
</dbReference>
<comment type="subcellular location">
    <subcellularLocation>
        <location evidence="1">Membrane</location>
        <topology evidence="1">Multi-pass membrane protein</topology>
    </subcellularLocation>
</comment>
<dbReference type="Gene3D" id="1.20.1250.20">
    <property type="entry name" value="MFS general substrate transporter like domains"/>
    <property type="match status" value="1"/>
</dbReference>
<sequence>MTRSHELQQQNHNNNEKPVILTETKHTENKAFDRDSSASLESSHDGVLDTEKGNGFREPFVKSEAEKKLVRKIAFTLMPFVCWILMLQFADKAALSVSAVLGIYQDVHLTGSQFSWLGSMFFIGHLVCQPINNVMLQKVPVGRYLGFCIFIWGFIMIGTAYCNSFSQLMAVRFFLGLFEGTAMPSVYLIINTVFRRSEQTTMYGAVTMGSGFGSVFGALVAYGISQMGNQLGVTMWRWNHIIFGAMTSLLGLLCFFFLLDSPTHWVLRLTEEEKKICEERTKDNAVVRHQKLKWGQMLESFTEIRYYCINLAVMGLNMQNGALQVFSAQFIKQLGDFTPGESILLKAPAGTASLVGVFIATMLARHTGQICLSGALMSTLSLVGCIILATAEQGPAKLSGFYISWFLTGGYSLLITTIGNNVSGYSKKIFYNGSFVVFYTLGNFIGPLVMLEKEAPKYTGAMIGFCIGNAVAIVSYIVMRFSMARENKRRLANPPEKETDVTLDLTDAQDKNFIYKL</sequence>
<feature type="transmembrane region" description="Helical" evidence="7">
    <location>
        <begin position="173"/>
        <end position="190"/>
    </location>
</feature>
<evidence type="ECO:0000313" key="9">
    <source>
        <dbReference type="EMBL" id="KAG2218807.1"/>
    </source>
</evidence>
<feature type="transmembrane region" description="Helical" evidence="7">
    <location>
        <begin position="202"/>
        <end position="224"/>
    </location>
</feature>
<dbReference type="Proteomes" id="UP000646827">
    <property type="component" value="Unassembled WGS sequence"/>
</dbReference>
<feature type="transmembrane region" description="Helical" evidence="7">
    <location>
        <begin position="144"/>
        <end position="161"/>
    </location>
</feature>
<dbReference type="InterPro" id="IPR011701">
    <property type="entry name" value="MFS"/>
</dbReference>
<evidence type="ECO:0000256" key="2">
    <source>
        <dbReference type="ARBA" id="ARBA00022448"/>
    </source>
</evidence>
<gene>
    <name evidence="9" type="ORF">INT45_005454</name>
</gene>
<dbReference type="EMBL" id="JAEPRB010000209">
    <property type="protein sequence ID" value="KAG2218807.1"/>
    <property type="molecule type" value="Genomic_DNA"/>
</dbReference>
<keyword evidence="4 7" id="KW-1133">Transmembrane helix</keyword>
<protein>
    <recommendedName>
        <fullName evidence="8">Major facilitator superfamily (MFS) profile domain-containing protein</fullName>
    </recommendedName>
</protein>
<feature type="transmembrane region" description="Helical" evidence="7">
    <location>
        <begin position="370"/>
        <end position="390"/>
    </location>
</feature>
<dbReference type="OrthoDB" id="6730379at2759"/>
<evidence type="ECO:0000256" key="5">
    <source>
        <dbReference type="ARBA" id="ARBA00023136"/>
    </source>
</evidence>
<proteinExistence type="predicted"/>
<evidence type="ECO:0000256" key="4">
    <source>
        <dbReference type="ARBA" id="ARBA00022989"/>
    </source>
</evidence>
<feature type="region of interest" description="Disordered" evidence="6">
    <location>
        <begin position="1"/>
        <end position="48"/>
    </location>
</feature>
<evidence type="ECO:0000256" key="1">
    <source>
        <dbReference type="ARBA" id="ARBA00004141"/>
    </source>
</evidence>
<dbReference type="GO" id="GO:0022857">
    <property type="term" value="F:transmembrane transporter activity"/>
    <property type="evidence" value="ECO:0007669"/>
    <property type="project" value="InterPro"/>
</dbReference>
<evidence type="ECO:0000313" key="10">
    <source>
        <dbReference type="Proteomes" id="UP000646827"/>
    </source>
</evidence>
<feature type="transmembrane region" description="Helical" evidence="7">
    <location>
        <begin position="402"/>
        <end position="422"/>
    </location>
</feature>
<keyword evidence="5 7" id="KW-0472">Membrane</keyword>
<feature type="transmembrane region" description="Helical" evidence="7">
    <location>
        <begin position="461"/>
        <end position="479"/>
    </location>
</feature>
<dbReference type="PANTHER" id="PTHR43791">
    <property type="entry name" value="PERMEASE-RELATED"/>
    <property type="match status" value="1"/>
</dbReference>
<dbReference type="GO" id="GO:0016020">
    <property type="term" value="C:membrane"/>
    <property type="evidence" value="ECO:0007669"/>
    <property type="project" value="UniProtKB-SubCell"/>
</dbReference>
<feature type="transmembrane region" description="Helical" evidence="7">
    <location>
        <begin position="73"/>
        <end position="90"/>
    </location>
</feature>
<evidence type="ECO:0000256" key="6">
    <source>
        <dbReference type="SAM" id="MobiDB-lite"/>
    </source>
</evidence>
<feature type="transmembrane region" description="Helical" evidence="7">
    <location>
        <begin position="114"/>
        <end position="132"/>
    </location>
</feature>
<dbReference type="InterPro" id="IPR020846">
    <property type="entry name" value="MFS_dom"/>
</dbReference>
<comment type="caution">
    <text evidence="9">The sequence shown here is derived from an EMBL/GenBank/DDBJ whole genome shotgun (WGS) entry which is preliminary data.</text>
</comment>
<feature type="domain" description="Major facilitator superfamily (MFS) profile" evidence="8">
    <location>
        <begin position="77"/>
        <end position="487"/>
    </location>
</feature>
<dbReference type="Pfam" id="PF07690">
    <property type="entry name" value="MFS_1"/>
    <property type="match status" value="1"/>
</dbReference>
<keyword evidence="10" id="KW-1185">Reference proteome</keyword>
<feature type="transmembrane region" description="Helical" evidence="7">
    <location>
        <begin position="236"/>
        <end position="259"/>
    </location>
</feature>